<evidence type="ECO:0000313" key="5">
    <source>
        <dbReference type="Proteomes" id="UP000180280"/>
    </source>
</evidence>
<comment type="caution">
    <text evidence="2">The sequence shown here is derived from an EMBL/GenBank/DDBJ whole genome shotgun (WGS) entry which is preliminary data.</text>
</comment>
<dbReference type="EMBL" id="MKCS01000001">
    <property type="protein sequence ID" value="OHX12506.1"/>
    <property type="molecule type" value="Genomic_DNA"/>
</dbReference>
<dbReference type="RefSeq" id="WP_071111366.1">
    <property type="nucleotide sequence ID" value="NZ_MKCS01000001.1"/>
</dbReference>
<reference evidence="4 5" key="1">
    <citation type="submission" date="2016-09" db="EMBL/GenBank/DDBJ databases">
        <title>Chromobacterium muskegensis sp. nov., an insecticidal bacterium isolated from Sphagnum bogs.</title>
        <authorList>
            <person name="Sparks M.E."/>
            <person name="Blackburn M.B."/>
            <person name="Gundersen-Rindal D.E."/>
            <person name="Mitchell A."/>
            <person name="Farrar R."/>
            <person name="Kuhar D."/>
        </authorList>
    </citation>
    <scope>NUCLEOTIDE SEQUENCE [LARGE SCALE GENOMIC DNA]</scope>
    <source>
        <strain evidence="3 5">14B-1</strain>
        <strain evidence="2 4">37-2</strain>
    </source>
</reference>
<dbReference type="EMBL" id="MKCT01000001">
    <property type="protein sequence ID" value="OHX21409.1"/>
    <property type="molecule type" value="Genomic_DNA"/>
</dbReference>
<dbReference type="Proteomes" id="UP000180088">
    <property type="component" value="Unassembled WGS sequence"/>
</dbReference>
<gene>
    <name evidence="3" type="ORF">BI344_02445</name>
    <name evidence="2" type="ORF">BI347_02555</name>
</gene>
<feature type="chain" id="PRO_5010200311" description="Lipoprotein SmpA/OmlA domain-containing protein" evidence="1">
    <location>
        <begin position="30"/>
        <end position="151"/>
    </location>
</feature>
<protein>
    <recommendedName>
        <fullName evidence="6">Lipoprotein SmpA/OmlA domain-containing protein</fullName>
    </recommendedName>
</protein>
<keyword evidence="5" id="KW-1185">Reference proteome</keyword>
<evidence type="ECO:0000313" key="2">
    <source>
        <dbReference type="EMBL" id="OHX12506.1"/>
    </source>
</evidence>
<accession>A0A1S1WZZ0</accession>
<organism evidence="2 4">
    <name type="scientific">Chromobacterium sphagni</name>
    <dbReference type="NCBI Taxonomy" id="1903179"/>
    <lineage>
        <taxon>Bacteria</taxon>
        <taxon>Pseudomonadati</taxon>
        <taxon>Pseudomonadota</taxon>
        <taxon>Betaproteobacteria</taxon>
        <taxon>Neisseriales</taxon>
        <taxon>Chromobacteriaceae</taxon>
        <taxon>Chromobacterium</taxon>
    </lineage>
</organism>
<evidence type="ECO:0000256" key="1">
    <source>
        <dbReference type="SAM" id="SignalP"/>
    </source>
</evidence>
<dbReference type="Proteomes" id="UP000180280">
    <property type="component" value="Unassembled WGS sequence"/>
</dbReference>
<feature type="signal peptide" evidence="1">
    <location>
        <begin position="1"/>
        <end position="29"/>
    </location>
</feature>
<keyword evidence="1" id="KW-0732">Signal</keyword>
<name>A0A1S1WZZ0_9NEIS</name>
<dbReference type="STRING" id="1903179.BI347_02555"/>
<dbReference type="OrthoDB" id="8591816at2"/>
<dbReference type="AlphaFoldDB" id="A0A1S1WZZ0"/>
<evidence type="ECO:0000313" key="4">
    <source>
        <dbReference type="Proteomes" id="UP000180088"/>
    </source>
</evidence>
<sequence length="151" mass="16592">MTTIFRRAATTRRRCALACAMLLGLSACATVGNGKLQDTDGAKITALLSREPAGRQPLQALLGKPDDSIPFGNGRELWVYRSDKYTPKAQNFTDLGIWLRAQNHQIKELVVLFDRNGRVLQWRLSEDSRDENTGLINQPLTLPAPSAADGG</sequence>
<evidence type="ECO:0000313" key="3">
    <source>
        <dbReference type="EMBL" id="OHX21409.1"/>
    </source>
</evidence>
<proteinExistence type="predicted"/>
<dbReference type="PROSITE" id="PS51257">
    <property type="entry name" value="PROKAR_LIPOPROTEIN"/>
    <property type="match status" value="1"/>
</dbReference>
<evidence type="ECO:0008006" key="6">
    <source>
        <dbReference type="Google" id="ProtNLM"/>
    </source>
</evidence>